<keyword evidence="4" id="KW-1185">Reference proteome</keyword>
<sequence length="456" mass="48080">MSKPQSKALLSCLTLLTTYSSANLGYGKAAEINVDADNRSGDDVPDLTVTQQSDSEDVSGATLHAQSIQPDHEVQPAFASQSVAITGNEDISAHATIEDSRAARLQHLVDTTTRDLPSDNSLLSEDILEDISEDTASALAHSEGAIEIAVATVPAEQTPVEVSTIDVFNTDAVDRSGAEDAVVSDENVESDLDSSLEIAQLPLEPPIVTPRSQEQKVIEQLLEGAPSSADIPTPYRSSPAITISNPSGFGADNFTGFIGVGYQERTRFANQDDGGLVVGVGLGDARENIGVQLSYTVASFGGSRDFGTGGFNAKLHKRLADDWSVALGWEGFATTGFVDFEDSIYGSVSHLIRTRESITQPFSRIALTAGVGNGRFRTEDDVFDDRDSVGVFGSAAVRVAEPVSAIVEWTGQDLAVGLSITPFKDIPIVLLPAVRDITGAGDGGRFVMGAGLSFQL</sequence>
<dbReference type="Proteomes" id="UP000481033">
    <property type="component" value="Unassembled WGS sequence"/>
</dbReference>
<proteinExistence type="predicted"/>
<feature type="region of interest" description="Disordered" evidence="1">
    <location>
        <begin position="36"/>
        <end position="60"/>
    </location>
</feature>
<evidence type="ECO:0008006" key="5">
    <source>
        <dbReference type="Google" id="ProtNLM"/>
    </source>
</evidence>
<evidence type="ECO:0000313" key="3">
    <source>
        <dbReference type="EMBL" id="NEZ58323.1"/>
    </source>
</evidence>
<organism evidence="3 4">
    <name type="scientific">Adonisia turfae CCMR0081</name>
    <dbReference type="NCBI Taxonomy" id="2292702"/>
    <lineage>
        <taxon>Bacteria</taxon>
        <taxon>Bacillati</taxon>
        <taxon>Cyanobacteriota</taxon>
        <taxon>Adonisia</taxon>
        <taxon>Adonisia turfae</taxon>
    </lineage>
</organism>
<protein>
    <recommendedName>
        <fullName evidence="5">Autotransporter domain-containing protein</fullName>
    </recommendedName>
</protein>
<accession>A0A6M0RRA0</accession>
<gene>
    <name evidence="3" type="ORF">DXZ20_22295</name>
</gene>
<dbReference type="EMBL" id="QXHD01000004">
    <property type="protein sequence ID" value="NEZ58323.1"/>
    <property type="molecule type" value="Genomic_DNA"/>
</dbReference>
<comment type="caution">
    <text evidence="3">The sequence shown here is derived from an EMBL/GenBank/DDBJ whole genome shotgun (WGS) entry which is preliminary data.</text>
</comment>
<dbReference type="RefSeq" id="WP_163700771.1">
    <property type="nucleotide sequence ID" value="NZ_QXHD01000004.1"/>
</dbReference>
<feature type="chain" id="PRO_5027021442" description="Autotransporter domain-containing protein" evidence="2">
    <location>
        <begin position="23"/>
        <end position="456"/>
    </location>
</feature>
<dbReference type="AlphaFoldDB" id="A0A6M0RRA0"/>
<feature type="signal peptide" evidence="2">
    <location>
        <begin position="1"/>
        <end position="22"/>
    </location>
</feature>
<name>A0A6M0RRA0_9CYAN</name>
<keyword evidence="2" id="KW-0732">Signal</keyword>
<evidence type="ECO:0000313" key="4">
    <source>
        <dbReference type="Proteomes" id="UP000481033"/>
    </source>
</evidence>
<evidence type="ECO:0000256" key="2">
    <source>
        <dbReference type="SAM" id="SignalP"/>
    </source>
</evidence>
<reference evidence="3 4" key="1">
    <citation type="journal article" date="2020" name="Microb. Ecol.">
        <title>Ecogenomics of the Marine Benthic Filamentous Cyanobacterium Adonisia.</title>
        <authorList>
            <person name="Walter J.M."/>
            <person name="Coutinho F.H."/>
            <person name="Leomil L."/>
            <person name="Hargreaves P.I."/>
            <person name="Campeao M.E."/>
            <person name="Vieira V.V."/>
            <person name="Silva B.S."/>
            <person name="Fistarol G.O."/>
            <person name="Salomon P.S."/>
            <person name="Sawabe T."/>
            <person name="Mino S."/>
            <person name="Hosokawa M."/>
            <person name="Miyashita H."/>
            <person name="Maruyama F."/>
            <person name="van Verk M.C."/>
            <person name="Dutilh B.E."/>
            <person name="Thompson C.C."/>
            <person name="Thompson F.L."/>
        </authorList>
    </citation>
    <scope>NUCLEOTIDE SEQUENCE [LARGE SCALE GENOMIC DNA]</scope>
    <source>
        <strain evidence="3 4">CCMR0081</strain>
    </source>
</reference>
<evidence type="ECO:0000256" key="1">
    <source>
        <dbReference type="SAM" id="MobiDB-lite"/>
    </source>
</evidence>